<keyword evidence="4" id="KW-0342">GTP-binding</keyword>
<organism evidence="7 8">
    <name type="scientific">Desulfoluna limicola</name>
    <dbReference type="NCBI Taxonomy" id="2810562"/>
    <lineage>
        <taxon>Bacteria</taxon>
        <taxon>Pseudomonadati</taxon>
        <taxon>Thermodesulfobacteriota</taxon>
        <taxon>Desulfobacteria</taxon>
        <taxon>Desulfobacterales</taxon>
        <taxon>Desulfolunaceae</taxon>
        <taxon>Desulfoluna</taxon>
    </lineage>
</organism>
<dbReference type="Gene3D" id="3.40.50.300">
    <property type="entry name" value="P-loop containing nucleotide triphosphate hydrolases"/>
    <property type="match status" value="2"/>
</dbReference>
<keyword evidence="8" id="KW-1185">Reference proteome</keyword>
<dbReference type="RefSeq" id="WP_236892166.1">
    <property type="nucleotide sequence ID" value="NZ_AP024488.1"/>
</dbReference>
<dbReference type="EMBL" id="AP024488">
    <property type="protein sequence ID" value="BCS95831.1"/>
    <property type="molecule type" value="Genomic_DNA"/>
</dbReference>
<accession>A0ABM7PF28</accession>
<keyword evidence="5" id="KW-0472">Membrane</keyword>
<evidence type="ECO:0000313" key="8">
    <source>
        <dbReference type="Proteomes" id="UP001320148"/>
    </source>
</evidence>
<dbReference type="PANTHER" id="PTHR10465">
    <property type="entry name" value="TRANSMEMBRANE GTPASE FZO1"/>
    <property type="match status" value="1"/>
</dbReference>
<name>A0ABM7PF28_9BACT</name>
<sequence>MKRYKELKEEILKAGRDFRALFAEAGKTMPLPSGTFERWGKTLDGIDRQIEDESFRVAVVGPIKSGKSTFVNSLLKGDYLKRGAGVVTSIVTRIHHGETLASELTFKSWDEINREITHAAELLPGIELSTGETPFDLRKEGHRAELTHVLESLSRDLLITEDARNVHTVLLTSYLKGYQRMERLIGPDAVIRRFEGEDFSSHRDYSGDEVLAVYLKDVSLTIDTVTWDASVEIADCQGSDSPNPLHLSMIQDYLVYADLLVYVISSRTGLRRADIRFLTMIREMGISDNTTFVVNCDFSEHDSVENMESIVAKITEELSLLIPEPEVHTVSALYQLFTSLEPTLSERDRMRLEQWRLDDAFSSASVSGMDGFMTALEEKLTLQKYFIALNNHAERQMMIASGVNQWITLNREMLSRDRDSASRLVSGLTHHLEKMEHVKTMIRSTLDGALKKVKGDISGNVDRFFDDSKGQLVTDIMTHIKNYAPDYEKYCTDDEEDDAFIRAMGAVHRDFRQNIDRFLSEQINPRIIGLTKELEDALNDDLNNITAPYGLMINDVLGEYRLAVEELGIFLGDDVAPDLPDIDMEMARKVSGIHFPSVSTVLEYSLRVRAEAMLRFGAYNIVNLVKRFLSKPQKGRAELCAKALADGMNRTRKEAVEAIGQHLGSYKENLKFQYFYKLADALADQLFERYAEGFHDYIGELGELTRRVDETGKDKEAVLDALGAMEKEAIRVFRNVDQVKMMIE</sequence>
<evidence type="ECO:0000313" key="7">
    <source>
        <dbReference type="EMBL" id="BCS95831.1"/>
    </source>
</evidence>
<proteinExistence type="predicted"/>
<evidence type="ECO:0000259" key="6">
    <source>
        <dbReference type="Pfam" id="PF00350"/>
    </source>
</evidence>
<evidence type="ECO:0000256" key="2">
    <source>
        <dbReference type="ARBA" id="ARBA00022741"/>
    </source>
</evidence>
<keyword evidence="2" id="KW-0547">Nucleotide-binding</keyword>
<evidence type="ECO:0000256" key="4">
    <source>
        <dbReference type="ARBA" id="ARBA00023134"/>
    </source>
</evidence>
<dbReference type="InterPro" id="IPR027094">
    <property type="entry name" value="Mitofusin_fam"/>
</dbReference>
<feature type="domain" description="Dynamin N-terminal" evidence="6">
    <location>
        <begin position="57"/>
        <end position="282"/>
    </location>
</feature>
<dbReference type="SUPFAM" id="SSF52540">
    <property type="entry name" value="P-loop containing nucleoside triphosphate hydrolases"/>
    <property type="match status" value="1"/>
</dbReference>
<dbReference type="InterPro" id="IPR027417">
    <property type="entry name" value="P-loop_NTPase"/>
</dbReference>
<dbReference type="Pfam" id="PF00350">
    <property type="entry name" value="Dynamin_N"/>
    <property type="match status" value="1"/>
</dbReference>
<comment type="subcellular location">
    <subcellularLocation>
        <location evidence="1">Membrane</location>
    </subcellularLocation>
</comment>
<evidence type="ECO:0000256" key="3">
    <source>
        <dbReference type="ARBA" id="ARBA00022801"/>
    </source>
</evidence>
<evidence type="ECO:0000256" key="5">
    <source>
        <dbReference type="ARBA" id="ARBA00023136"/>
    </source>
</evidence>
<keyword evidence="3" id="KW-0378">Hydrolase</keyword>
<dbReference type="InterPro" id="IPR045063">
    <property type="entry name" value="Dynamin_N"/>
</dbReference>
<evidence type="ECO:0000256" key="1">
    <source>
        <dbReference type="ARBA" id="ARBA00004370"/>
    </source>
</evidence>
<dbReference type="PANTHER" id="PTHR10465:SF0">
    <property type="entry name" value="SARCALUMENIN"/>
    <property type="match status" value="1"/>
</dbReference>
<dbReference type="Proteomes" id="UP001320148">
    <property type="component" value="Chromosome"/>
</dbReference>
<gene>
    <name evidence="7" type="ORF">DSLASN_14630</name>
</gene>
<protein>
    <recommendedName>
        <fullName evidence="6">Dynamin N-terminal domain-containing protein</fullName>
    </recommendedName>
</protein>
<reference evidence="7 8" key="1">
    <citation type="submission" date="2021-02" db="EMBL/GenBank/DDBJ databases">
        <title>Complete genome of Desulfoluna sp. strain ASN36.</title>
        <authorList>
            <person name="Takahashi A."/>
            <person name="Kojima H."/>
            <person name="Fukui M."/>
        </authorList>
    </citation>
    <scope>NUCLEOTIDE SEQUENCE [LARGE SCALE GENOMIC DNA]</scope>
    <source>
        <strain evidence="7 8">ASN36</strain>
    </source>
</reference>